<dbReference type="OrthoDB" id="4330280at2"/>
<protein>
    <submittedName>
        <fullName evidence="2">Uncharacterized protein</fullName>
    </submittedName>
</protein>
<dbReference type="AlphaFoldDB" id="A0A1E7KIP1"/>
<dbReference type="STRING" id="1075402.AN216_09335"/>
<keyword evidence="3" id="KW-1185">Reference proteome</keyword>
<gene>
    <name evidence="2" type="ORF">AN216_09335</name>
</gene>
<evidence type="ECO:0000313" key="2">
    <source>
        <dbReference type="EMBL" id="OEV03852.1"/>
    </source>
</evidence>
<proteinExistence type="predicted"/>
<accession>A0A1E7KIP1</accession>
<sequence>MRTAKSRRAGRTASVSAIPAALSEHEGDRIEGGETYQIYRVGCPECAQPIALLADEERLPEHALCATWWDPFGMTVCPGTDRPVAHALHTSGEMDVRGDTAALLTLPAGLDWRTQPFSHAGEPSARPPRATATRG</sequence>
<dbReference type="Proteomes" id="UP000176101">
    <property type="component" value="Unassembled WGS sequence"/>
</dbReference>
<reference evidence="2 3" key="1">
    <citation type="journal article" date="2016" name="Front. Microbiol.">
        <title>Comparative Genomics Analysis of Streptomyces Species Reveals Their Adaptation to the Marine Environment and Their Diversity at the Genomic Level.</title>
        <authorList>
            <person name="Tian X."/>
            <person name="Zhang Z."/>
            <person name="Yang T."/>
            <person name="Chen M."/>
            <person name="Li J."/>
            <person name="Chen F."/>
            <person name="Yang J."/>
            <person name="Li W."/>
            <person name="Zhang B."/>
            <person name="Zhang Z."/>
            <person name="Wu J."/>
            <person name="Zhang C."/>
            <person name="Long L."/>
            <person name="Xiao J."/>
        </authorList>
    </citation>
    <scope>NUCLEOTIDE SEQUENCE [LARGE SCALE GENOMIC DNA]</scope>
    <source>
        <strain evidence="2 3">SCSIO 02100</strain>
    </source>
</reference>
<dbReference type="EMBL" id="LJGU01000115">
    <property type="protein sequence ID" value="OEV03852.1"/>
    <property type="molecule type" value="Genomic_DNA"/>
</dbReference>
<comment type="caution">
    <text evidence="2">The sequence shown here is derived from an EMBL/GenBank/DDBJ whole genome shotgun (WGS) entry which is preliminary data.</text>
</comment>
<evidence type="ECO:0000313" key="3">
    <source>
        <dbReference type="Proteomes" id="UP000176101"/>
    </source>
</evidence>
<dbReference type="RefSeq" id="WP_070196171.1">
    <property type="nucleotide sequence ID" value="NZ_LJGU01000115.1"/>
</dbReference>
<organism evidence="2 3">
    <name type="scientific">Streptomyces oceani</name>
    <dbReference type="NCBI Taxonomy" id="1075402"/>
    <lineage>
        <taxon>Bacteria</taxon>
        <taxon>Bacillati</taxon>
        <taxon>Actinomycetota</taxon>
        <taxon>Actinomycetes</taxon>
        <taxon>Kitasatosporales</taxon>
        <taxon>Streptomycetaceae</taxon>
        <taxon>Streptomyces</taxon>
    </lineage>
</organism>
<dbReference type="PATRIC" id="fig|1075402.3.peg.5258"/>
<name>A0A1E7KIP1_9ACTN</name>
<evidence type="ECO:0000256" key="1">
    <source>
        <dbReference type="SAM" id="MobiDB-lite"/>
    </source>
</evidence>
<feature type="region of interest" description="Disordered" evidence="1">
    <location>
        <begin position="114"/>
        <end position="135"/>
    </location>
</feature>